<keyword evidence="5" id="KW-1185">Reference proteome</keyword>
<feature type="signal peptide" evidence="2">
    <location>
        <begin position="1"/>
        <end position="31"/>
    </location>
</feature>
<dbReference type="OrthoDB" id="5359231at2759"/>
<feature type="compositionally biased region" description="Basic residues" evidence="1">
    <location>
        <begin position="491"/>
        <end position="501"/>
    </location>
</feature>
<dbReference type="PROSITE" id="PS50181">
    <property type="entry name" value="FBOX"/>
    <property type="match status" value="1"/>
</dbReference>
<evidence type="ECO:0000256" key="1">
    <source>
        <dbReference type="SAM" id="MobiDB-lite"/>
    </source>
</evidence>
<feature type="region of interest" description="Disordered" evidence="1">
    <location>
        <begin position="325"/>
        <end position="356"/>
    </location>
</feature>
<evidence type="ECO:0000259" key="3">
    <source>
        <dbReference type="PROSITE" id="PS50181"/>
    </source>
</evidence>
<sequence>MTRTPPIFLLPNELLLAVVQLLGLDDAFVLGLSCRFFHGIIRDNSICRVLLEKHAVFSPEYRALCRTGDYARALRVLAKRRLAVAAVQPFVAAVVVPPADRGNANANGNGNGNGNGIRSNTAARDALKHRHHLYVNRTLLYTTGGRVLRILPLAGTVRRETAVDVRVLLDQAVPASKGMKKYRFVPLHYAEGYACALYTHHQVRRVQPQQPQQPQQQQQPQPSQPESWLVLFEPATGWSTSRRLHAQNKLVVRGNRTYLVAGTYTGRNRAGRRAWVLLRYAFATRRWFDETICLDGVGTADVGHNLCFEIVGDHFYVLSNQALGSNADDESEGESNDDSEDDEGGEDDNDDSGSDTGDYDNVGSSYYYCCRFPLCDPAQRQVATKRSRWRRRHDEGALDHRWTALRLVLDEATGGLLAVESRKEWRRGGCCSRRTYYTTPLVFRSPTTTTATATETTTTTTVDSGGSGHGCTATFQQTPPSSSSPMVSSRNRSHSHRHRHRSRFFRLPQNVHPGDDAANMILLTLRECVGHAYFPASAGFLDLVDRAAAAGGSQASPRTTIRACRAIDRLYETKAVVTWPALPADDSHATARDRALRQVLNPVHKDHDHDHDDSEITVTWDDRTLVYAGGSGGGVVVVSFDPTLCLPGLARWHAVGGVGDDVGGGHECGEGILQGVQGSAAETGQGPSWASSVEPLYRQMGRGFDFSR</sequence>
<evidence type="ECO:0000256" key="2">
    <source>
        <dbReference type="SAM" id="SignalP"/>
    </source>
</evidence>
<dbReference type="STRING" id="1081102.A0A167Q7D5"/>
<reference evidence="4 5" key="1">
    <citation type="journal article" date="2016" name="Genome Biol. Evol.">
        <title>Divergent and convergent evolution of fungal pathogenicity.</title>
        <authorList>
            <person name="Shang Y."/>
            <person name="Xiao G."/>
            <person name="Zheng P."/>
            <person name="Cen K."/>
            <person name="Zhan S."/>
            <person name="Wang C."/>
        </authorList>
    </citation>
    <scope>NUCLEOTIDE SEQUENCE [LARGE SCALE GENOMIC DNA]</scope>
    <source>
        <strain evidence="4 5">RCEF 264</strain>
    </source>
</reference>
<evidence type="ECO:0000313" key="4">
    <source>
        <dbReference type="EMBL" id="OAA57368.1"/>
    </source>
</evidence>
<accession>A0A167Q7D5</accession>
<dbReference type="InterPro" id="IPR036047">
    <property type="entry name" value="F-box-like_dom_sf"/>
</dbReference>
<feature type="region of interest" description="Disordered" evidence="1">
    <location>
        <begin position="456"/>
        <end position="501"/>
    </location>
</feature>
<name>A0A167Q7D5_9HYPO</name>
<dbReference type="InterPro" id="IPR001810">
    <property type="entry name" value="F-box_dom"/>
</dbReference>
<keyword evidence="2" id="KW-0732">Signal</keyword>
<feature type="domain" description="F-box" evidence="3">
    <location>
        <begin position="4"/>
        <end position="50"/>
    </location>
</feature>
<protein>
    <submittedName>
        <fullName evidence="4">F-box domain containing protein</fullName>
    </submittedName>
</protein>
<gene>
    <name evidence="4" type="ORF">SPI_07027</name>
</gene>
<dbReference type="SUPFAM" id="SSF81383">
    <property type="entry name" value="F-box domain"/>
    <property type="match status" value="1"/>
</dbReference>
<proteinExistence type="predicted"/>
<dbReference type="AlphaFoldDB" id="A0A167Q7D5"/>
<comment type="caution">
    <text evidence="4">The sequence shown here is derived from an EMBL/GenBank/DDBJ whole genome shotgun (WGS) entry which is preliminary data.</text>
</comment>
<feature type="compositionally biased region" description="Low complexity" evidence="1">
    <location>
        <begin position="207"/>
        <end position="224"/>
    </location>
</feature>
<evidence type="ECO:0000313" key="5">
    <source>
        <dbReference type="Proteomes" id="UP000076874"/>
    </source>
</evidence>
<dbReference type="EMBL" id="AZHD01000014">
    <property type="protein sequence ID" value="OAA57368.1"/>
    <property type="molecule type" value="Genomic_DNA"/>
</dbReference>
<feature type="compositionally biased region" description="Low complexity" evidence="1">
    <location>
        <begin position="479"/>
        <end position="490"/>
    </location>
</feature>
<feature type="compositionally biased region" description="Acidic residues" evidence="1">
    <location>
        <begin position="327"/>
        <end position="353"/>
    </location>
</feature>
<feature type="chain" id="PRO_5007891455" evidence="2">
    <location>
        <begin position="32"/>
        <end position="708"/>
    </location>
</feature>
<organism evidence="4 5">
    <name type="scientific">Niveomyces insectorum RCEF 264</name>
    <dbReference type="NCBI Taxonomy" id="1081102"/>
    <lineage>
        <taxon>Eukaryota</taxon>
        <taxon>Fungi</taxon>
        <taxon>Dikarya</taxon>
        <taxon>Ascomycota</taxon>
        <taxon>Pezizomycotina</taxon>
        <taxon>Sordariomycetes</taxon>
        <taxon>Hypocreomycetidae</taxon>
        <taxon>Hypocreales</taxon>
        <taxon>Cordycipitaceae</taxon>
        <taxon>Niveomyces</taxon>
    </lineage>
</organism>
<dbReference type="Proteomes" id="UP000076874">
    <property type="component" value="Unassembled WGS sequence"/>
</dbReference>
<feature type="region of interest" description="Disordered" evidence="1">
    <location>
        <begin position="205"/>
        <end position="224"/>
    </location>
</feature>